<evidence type="ECO:0000259" key="5">
    <source>
        <dbReference type="PROSITE" id="PS50013"/>
    </source>
</evidence>
<gene>
    <name evidence="6" type="ORF">DCS_07863</name>
</gene>
<dbReference type="SUPFAM" id="SSF54160">
    <property type="entry name" value="Chromo domain-like"/>
    <property type="match status" value="1"/>
</dbReference>
<dbReference type="GO" id="GO:0006338">
    <property type="term" value="P:chromatin remodeling"/>
    <property type="evidence" value="ECO:0007669"/>
    <property type="project" value="UniProtKB-ARBA"/>
</dbReference>
<evidence type="ECO:0000313" key="6">
    <source>
        <dbReference type="EMBL" id="KYK55898.1"/>
    </source>
</evidence>
<dbReference type="InParanoid" id="A0A151GFN1"/>
<comment type="caution">
    <text evidence="6">The sequence shown here is derived from an EMBL/GenBank/DDBJ whole genome shotgun (WGS) entry which is preliminary data.</text>
</comment>
<dbReference type="PROSITE" id="PS00598">
    <property type="entry name" value="CHROMO_1"/>
    <property type="match status" value="1"/>
</dbReference>
<evidence type="ECO:0000256" key="1">
    <source>
        <dbReference type="ARBA" id="ARBA00004123"/>
    </source>
</evidence>
<dbReference type="InterPro" id="IPR023780">
    <property type="entry name" value="Chromo_domain"/>
</dbReference>
<dbReference type="Proteomes" id="UP000076580">
    <property type="component" value="Chromosome 03"/>
</dbReference>
<accession>A0A151GFN1</accession>
<dbReference type="GO" id="GO:0005634">
    <property type="term" value="C:nucleus"/>
    <property type="evidence" value="ECO:0007669"/>
    <property type="project" value="UniProtKB-SubCell"/>
</dbReference>
<dbReference type="EMBL" id="LAYC01000003">
    <property type="protein sequence ID" value="KYK55898.1"/>
    <property type="molecule type" value="Genomic_DNA"/>
</dbReference>
<sequence>MATFKRQANHETKFSRAVDESIYPSVELASPGSHNLSPIASDPKMPRTGVDGEPKKPWNTHSGPYANDRVVRLQQHRICSNPPPPPPVKHRGIGMGGRVQALNASRRPIQARVLAENAAGTQRAAGPEHKRLAAERQKRESRSHAEWEVEGIIDDCIEADTLRHYYLIKWKGWGTKHNTWEPKRNLVKCAEFLQNYHREKKDKMIGNF</sequence>
<dbReference type="CDD" id="cd00024">
    <property type="entry name" value="CD_CSD"/>
    <property type="match status" value="1"/>
</dbReference>
<evidence type="ECO:0000256" key="3">
    <source>
        <dbReference type="ARBA" id="ARBA00023242"/>
    </source>
</evidence>
<dbReference type="InterPro" id="IPR000953">
    <property type="entry name" value="Chromo/chromo_shadow_dom"/>
</dbReference>
<comment type="subcellular location">
    <subcellularLocation>
        <location evidence="1">Nucleus</location>
    </subcellularLocation>
</comment>
<dbReference type="InterPro" id="IPR051219">
    <property type="entry name" value="Heterochromatin_chromo-domain"/>
</dbReference>
<dbReference type="RefSeq" id="XP_040655250.1">
    <property type="nucleotide sequence ID" value="XM_040805146.1"/>
</dbReference>
<dbReference type="PANTHER" id="PTHR22812">
    <property type="entry name" value="CHROMOBOX PROTEIN"/>
    <property type="match status" value="1"/>
</dbReference>
<dbReference type="STRING" id="98403.A0A151GFN1"/>
<dbReference type="SMART" id="SM00298">
    <property type="entry name" value="CHROMO"/>
    <property type="match status" value="1"/>
</dbReference>
<dbReference type="Gene3D" id="2.40.50.40">
    <property type="match status" value="1"/>
</dbReference>
<keyword evidence="3" id="KW-0539">Nucleus</keyword>
<dbReference type="InterPro" id="IPR023779">
    <property type="entry name" value="Chromodomain_CS"/>
</dbReference>
<evidence type="ECO:0000256" key="4">
    <source>
        <dbReference type="SAM" id="MobiDB-lite"/>
    </source>
</evidence>
<dbReference type="PROSITE" id="PS50013">
    <property type="entry name" value="CHROMO_2"/>
    <property type="match status" value="1"/>
</dbReference>
<feature type="domain" description="Chromo" evidence="5">
    <location>
        <begin position="147"/>
        <end position="200"/>
    </location>
</feature>
<evidence type="ECO:0000313" key="7">
    <source>
        <dbReference type="Proteomes" id="UP000076580"/>
    </source>
</evidence>
<dbReference type="Pfam" id="PF00385">
    <property type="entry name" value="Chromo"/>
    <property type="match status" value="1"/>
</dbReference>
<reference evidence="6 7" key="1">
    <citation type="journal article" date="2016" name="Sci. Rep.">
        <title>Insights into Adaptations to a Near-Obligate Nematode Endoparasitic Lifestyle from the Finished Genome of Drechmeria coniospora.</title>
        <authorList>
            <person name="Zhang L."/>
            <person name="Zhou Z."/>
            <person name="Guo Q."/>
            <person name="Fokkens L."/>
            <person name="Miskei M."/>
            <person name="Pocsi I."/>
            <person name="Zhang W."/>
            <person name="Chen M."/>
            <person name="Wang L."/>
            <person name="Sun Y."/>
            <person name="Donzelli B.G."/>
            <person name="Gibson D.M."/>
            <person name="Nelson D.R."/>
            <person name="Luo J.G."/>
            <person name="Rep M."/>
            <person name="Liu H."/>
            <person name="Yang S."/>
            <person name="Wang J."/>
            <person name="Krasnoff S.B."/>
            <person name="Xu Y."/>
            <person name="Molnar I."/>
            <person name="Lin M."/>
        </authorList>
    </citation>
    <scope>NUCLEOTIDE SEQUENCE [LARGE SCALE GENOMIC DNA]</scope>
    <source>
        <strain evidence="6 7">ARSEF 6962</strain>
    </source>
</reference>
<comment type="subunit">
    <text evidence="2">Component of the NuA4 histone acetyltransferase complex.</text>
</comment>
<dbReference type="GeneID" id="63720506"/>
<dbReference type="InterPro" id="IPR016197">
    <property type="entry name" value="Chromo-like_dom_sf"/>
</dbReference>
<protein>
    <recommendedName>
        <fullName evidence="5">Chromo domain-containing protein</fullName>
    </recommendedName>
</protein>
<name>A0A151GFN1_DRECN</name>
<evidence type="ECO:0000256" key="2">
    <source>
        <dbReference type="ARBA" id="ARBA00011353"/>
    </source>
</evidence>
<proteinExistence type="predicted"/>
<dbReference type="AlphaFoldDB" id="A0A151GFN1"/>
<feature type="region of interest" description="Disordered" evidence="4">
    <location>
        <begin position="1"/>
        <end position="64"/>
    </location>
</feature>
<keyword evidence="7" id="KW-1185">Reference proteome</keyword>
<feature type="compositionally biased region" description="Basic and acidic residues" evidence="4">
    <location>
        <begin position="8"/>
        <end position="19"/>
    </location>
</feature>
<organism evidence="6 7">
    <name type="scientific">Drechmeria coniospora</name>
    <name type="common">Nematophagous fungus</name>
    <name type="synonym">Meria coniospora</name>
    <dbReference type="NCBI Taxonomy" id="98403"/>
    <lineage>
        <taxon>Eukaryota</taxon>
        <taxon>Fungi</taxon>
        <taxon>Dikarya</taxon>
        <taxon>Ascomycota</taxon>
        <taxon>Pezizomycotina</taxon>
        <taxon>Sordariomycetes</taxon>
        <taxon>Hypocreomycetidae</taxon>
        <taxon>Hypocreales</taxon>
        <taxon>Ophiocordycipitaceae</taxon>
        <taxon>Drechmeria</taxon>
    </lineage>
</organism>